<feature type="compositionally biased region" description="Basic and acidic residues" evidence="3">
    <location>
        <begin position="93"/>
        <end position="102"/>
    </location>
</feature>
<dbReference type="PANTHER" id="PTHR34894">
    <property type="entry name" value="SAM-DEPENDENT METHYLTRANSFERASE RSMI, CONSERVED SITE"/>
    <property type="match status" value="1"/>
</dbReference>
<accession>A0A2P6NCN8</accession>
<evidence type="ECO:0000313" key="5">
    <source>
        <dbReference type="Proteomes" id="UP000241769"/>
    </source>
</evidence>
<dbReference type="AlphaFoldDB" id="A0A2P6NCN8"/>
<dbReference type="EMBL" id="MDYQ01000120">
    <property type="protein sequence ID" value="PRP81719.1"/>
    <property type="molecule type" value="Genomic_DNA"/>
</dbReference>
<dbReference type="PANTHER" id="PTHR34894:SF5">
    <property type="entry name" value="EF-HAND DOMAIN-CONTAINING PROTEIN"/>
    <property type="match status" value="1"/>
</dbReference>
<feature type="region of interest" description="Disordered" evidence="3">
    <location>
        <begin position="66"/>
        <end position="105"/>
    </location>
</feature>
<feature type="coiled-coil region" evidence="2">
    <location>
        <begin position="228"/>
        <end position="255"/>
    </location>
</feature>
<feature type="region of interest" description="Disordered" evidence="3">
    <location>
        <begin position="410"/>
        <end position="439"/>
    </location>
</feature>
<dbReference type="InterPro" id="IPR019347">
    <property type="entry name" value="Axonemal_dynein_light_chain"/>
</dbReference>
<dbReference type="Pfam" id="PF10211">
    <property type="entry name" value="Ax_dynein_light"/>
    <property type="match status" value="1"/>
</dbReference>
<name>A0A2P6NCN8_9EUKA</name>
<dbReference type="GO" id="GO:0005737">
    <property type="term" value="C:cytoplasm"/>
    <property type="evidence" value="ECO:0007669"/>
    <property type="project" value="UniProtKB-ARBA"/>
</dbReference>
<dbReference type="OrthoDB" id="193853at2759"/>
<proteinExistence type="predicted"/>
<evidence type="ECO:0000256" key="3">
    <source>
        <dbReference type="SAM" id="MobiDB-lite"/>
    </source>
</evidence>
<sequence length="824" mass="95781">MRARCENLVRTVRQRYLSVTFKDVAQFAIFANSAFLGLAMAAVPKATSSNSLESFGFHDGSPKSIRPVSLPDIKPRSRKRLESRTKLSNSSKDISHLTDRSKSAQRVPTTLIPEKYHMIEKSISPPFGGEDEGLAYNETERMWETKIFPSSKPTGRREVVLLDNWLNQQLQENVEKNPDPLESVKEAQNLYSVCFHEIIRQVWVNCAERGQLMEKIWNRYLQLFEHILKMREHEREQYNKKIQEHQNMYQQLYRDKDERFNKYYLQLAAEKEKVGMTKDKYERAILVLQEEHKRRVWRERKLKTYIKKMRHQTQKGDDVIKNDEIDEFMVDSDEEDPLDPTDALFANLETDNFSAGNMIIINKLEFIDARLKDISRAFSKSSDAKLGGDGVMSQLESVITTITDTVRRMGTEPLNTTTDTTPSTALGTGRGDPSDLPLNKETTDKGIQTADLEVKLIIPGPFYHLFAKPLKPLIPKVPPKEWIYRCIDLIYCEKMLADEESIAAGKPCTPMAEFVYELFISLYGLRKSAEAHLTDLVATVSSNIDLNLRIKMFAQFCGFSEGVYTIEELNLYLYALHLCYGEFMGDVREEDEAHRQISFDTAVAIINKIFTEEEWMQQVIKRIEPLRKADSVDQDEFLEIITLEARAKTQVMEQQLLKMLASNWEDSASLVYDEFVAILKKISPHRNFTDRQRISMYRELVQCNSQYTMTKGHLLTWFHQHQLLSWKSLPSFHLPPTYRNAICFNFLSSSWEIREHHINEMTKNLQGGLLAPKTYQNLQDYSAEFQKHLTRRDSPDEAMHAYRLFMEQLYCAKQKQNRLVTIHT</sequence>
<dbReference type="InParanoid" id="A0A2P6NCN8"/>
<organism evidence="4 5">
    <name type="scientific">Planoprotostelium fungivorum</name>
    <dbReference type="NCBI Taxonomy" id="1890364"/>
    <lineage>
        <taxon>Eukaryota</taxon>
        <taxon>Amoebozoa</taxon>
        <taxon>Evosea</taxon>
        <taxon>Variosea</taxon>
        <taxon>Cavosteliida</taxon>
        <taxon>Cavosteliaceae</taxon>
        <taxon>Planoprotostelium</taxon>
    </lineage>
</organism>
<keyword evidence="5" id="KW-1185">Reference proteome</keyword>
<keyword evidence="1 2" id="KW-0175">Coiled coil</keyword>
<dbReference type="STRING" id="1890364.A0A2P6NCN8"/>
<gene>
    <name evidence="4" type="ORF">PROFUN_10819</name>
</gene>
<evidence type="ECO:0000256" key="2">
    <source>
        <dbReference type="SAM" id="Coils"/>
    </source>
</evidence>
<comment type="caution">
    <text evidence="4">The sequence shown here is derived from an EMBL/GenBank/DDBJ whole genome shotgun (WGS) entry which is preliminary data.</text>
</comment>
<evidence type="ECO:0000313" key="4">
    <source>
        <dbReference type="EMBL" id="PRP81719.1"/>
    </source>
</evidence>
<reference evidence="4 5" key="1">
    <citation type="journal article" date="2018" name="Genome Biol. Evol.">
        <title>Multiple Roots of Fruiting Body Formation in Amoebozoa.</title>
        <authorList>
            <person name="Hillmann F."/>
            <person name="Forbes G."/>
            <person name="Novohradska S."/>
            <person name="Ferling I."/>
            <person name="Riege K."/>
            <person name="Groth M."/>
            <person name="Westermann M."/>
            <person name="Marz M."/>
            <person name="Spaller T."/>
            <person name="Winckler T."/>
            <person name="Schaap P."/>
            <person name="Glockner G."/>
        </authorList>
    </citation>
    <scope>NUCLEOTIDE SEQUENCE [LARGE SCALE GENOMIC DNA]</scope>
    <source>
        <strain evidence="4 5">Jena</strain>
    </source>
</reference>
<dbReference type="Proteomes" id="UP000241769">
    <property type="component" value="Unassembled WGS sequence"/>
</dbReference>
<feature type="compositionally biased region" description="Low complexity" evidence="3">
    <location>
        <begin position="411"/>
        <end position="427"/>
    </location>
</feature>
<protein>
    <submittedName>
        <fullName evidence="4">Uncharacterized protein</fullName>
    </submittedName>
</protein>
<evidence type="ECO:0000256" key="1">
    <source>
        <dbReference type="ARBA" id="ARBA00023054"/>
    </source>
</evidence>